<dbReference type="InterPro" id="IPR002347">
    <property type="entry name" value="SDR_fam"/>
</dbReference>
<evidence type="ECO:0000313" key="1">
    <source>
        <dbReference type="EMBL" id="QRW24788.1"/>
    </source>
</evidence>
<dbReference type="Pfam" id="PF00106">
    <property type="entry name" value="adh_short"/>
    <property type="match status" value="1"/>
</dbReference>
<reference evidence="1" key="1">
    <citation type="submission" date="2020-05" db="EMBL/GenBank/DDBJ databases">
        <title>Evolutionary and genomic comparisons of hybrid uninucleate and nonhybrid Rhizoctonia fungi.</title>
        <authorList>
            <person name="Li C."/>
            <person name="Chen X."/>
        </authorList>
    </citation>
    <scope>NUCLEOTIDE SEQUENCE</scope>
    <source>
        <strain evidence="1">AG-1 IA</strain>
    </source>
</reference>
<sequence>MSSFTRPSISTLIVDLLSDSPVQKGVEQAAEEVVRIDTIVGNACILCHGTIIVARCRQDAKECHLWDTSVLGVLRLARTFFLRMHMASKKRGTFIAIGSVAAQL</sequence>
<dbReference type="EMBL" id="CP059669">
    <property type="protein sequence ID" value="QRW24788.1"/>
    <property type="molecule type" value="Genomic_DNA"/>
</dbReference>
<dbReference type="SUPFAM" id="SSF51735">
    <property type="entry name" value="NAD(P)-binding Rossmann-fold domains"/>
    <property type="match status" value="1"/>
</dbReference>
<organism evidence="1 2">
    <name type="scientific">Rhizoctonia solani</name>
    <dbReference type="NCBI Taxonomy" id="456999"/>
    <lineage>
        <taxon>Eukaryota</taxon>
        <taxon>Fungi</taxon>
        <taxon>Dikarya</taxon>
        <taxon>Basidiomycota</taxon>
        <taxon>Agaricomycotina</taxon>
        <taxon>Agaricomycetes</taxon>
        <taxon>Cantharellales</taxon>
        <taxon>Ceratobasidiaceae</taxon>
        <taxon>Rhizoctonia</taxon>
    </lineage>
</organism>
<dbReference type="KEGG" id="rsx:RhiXN_11700"/>
<accession>A0A8H8P6N9</accession>
<gene>
    <name evidence="1" type="ORF">RhiXN_11700</name>
</gene>
<evidence type="ECO:0000313" key="2">
    <source>
        <dbReference type="Proteomes" id="UP000650533"/>
    </source>
</evidence>
<dbReference type="AlphaFoldDB" id="A0A8H8P6N9"/>
<dbReference type="Proteomes" id="UP000650533">
    <property type="component" value="Chromosome 12"/>
</dbReference>
<dbReference type="InterPro" id="IPR036291">
    <property type="entry name" value="NAD(P)-bd_dom_sf"/>
</dbReference>
<proteinExistence type="predicted"/>
<name>A0A8H8P6N9_9AGAM</name>
<protein>
    <submittedName>
        <fullName evidence="1">Short chain dehydrogenase</fullName>
    </submittedName>
</protein>
<dbReference type="GeneID" id="67033978"/>
<dbReference type="RefSeq" id="XP_043185025.1">
    <property type="nucleotide sequence ID" value="XM_043331515.1"/>
</dbReference>
<dbReference type="Gene3D" id="3.40.50.720">
    <property type="entry name" value="NAD(P)-binding Rossmann-like Domain"/>
    <property type="match status" value="1"/>
</dbReference>